<organism evidence="2">
    <name type="scientific">viral metagenome</name>
    <dbReference type="NCBI Taxonomy" id="1070528"/>
    <lineage>
        <taxon>unclassified sequences</taxon>
        <taxon>metagenomes</taxon>
        <taxon>organismal metagenomes</taxon>
    </lineage>
</organism>
<dbReference type="AlphaFoldDB" id="A0A6C0IX81"/>
<protein>
    <submittedName>
        <fullName evidence="2">Uncharacterized protein</fullName>
    </submittedName>
</protein>
<accession>A0A6C0IX81</accession>
<dbReference type="EMBL" id="MN740284">
    <property type="protein sequence ID" value="QHT97908.1"/>
    <property type="molecule type" value="Genomic_DNA"/>
</dbReference>
<evidence type="ECO:0000256" key="1">
    <source>
        <dbReference type="SAM" id="MobiDB-lite"/>
    </source>
</evidence>
<reference evidence="2" key="1">
    <citation type="journal article" date="2020" name="Nature">
        <title>Giant virus diversity and host interactions through global metagenomics.</title>
        <authorList>
            <person name="Schulz F."/>
            <person name="Roux S."/>
            <person name="Paez-Espino D."/>
            <person name="Jungbluth S."/>
            <person name="Walsh D.A."/>
            <person name="Denef V.J."/>
            <person name="McMahon K.D."/>
            <person name="Konstantinidis K.T."/>
            <person name="Eloe-Fadrosh E.A."/>
            <person name="Kyrpides N.C."/>
            <person name="Woyke T."/>
        </authorList>
    </citation>
    <scope>NUCLEOTIDE SEQUENCE</scope>
    <source>
        <strain evidence="2">GVMAG-M-3300025572-1</strain>
    </source>
</reference>
<evidence type="ECO:0000313" key="2">
    <source>
        <dbReference type="EMBL" id="QHT97908.1"/>
    </source>
</evidence>
<proteinExistence type="predicted"/>
<name>A0A6C0IX81_9ZZZZ</name>
<sequence length="67" mass="7767">MKTSQNRTSSRQKDPHPLRFLLRSGWMNCRKKRSDALFDRRLLYSTSPGSENGLEKSAASFLSVHQR</sequence>
<feature type="region of interest" description="Disordered" evidence="1">
    <location>
        <begin position="46"/>
        <end position="67"/>
    </location>
</feature>